<dbReference type="GO" id="GO:0009236">
    <property type="term" value="P:cobalamin biosynthetic process"/>
    <property type="evidence" value="ECO:0007669"/>
    <property type="project" value="UniProtKB-UniPathway"/>
</dbReference>
<dbReference type="Proteomes" id="UP000249091">
    <property type="component" value="Chromosome 1"/>
</dbReference>
<keyword evidence="5" id="KW-1185">Reference proteome</keyword>
<dbReference type="EMBL" id="LS483468">
    <property type="protein sequence ID" value="SQI36472.1"/>
    <property type="molecule type" value="Genomic_DNA"/>
</dbReference>
<dbReference type="NCBIfam" id="NF005968">
    <property type="entry name" value="PRK08057.1-2"/>
    <property type="match status" value="1"/>
</dbReference>
<dbReference type="PANTHER" id="PTHR36925:SF1">
    <property type="entry name" value="COBALT-PRECORRIN-6A REDUCTASE"/>
    <property type="match status" value="1"/>
</dbReference>
<reference evidence="4 5" key="1">
    <citation type="submission" date="2018-06" db="EMBL/GenBank/DDBJ databases">
        <authorList>
            <consortium name="Pathogen Informatics"/>
            <person name="Doyle S."/>
        </authorList>
    </citation>
    <scope>NUCLEOTIDE SEQUENCE [LARGE SCALE GENOMIC DNA]</scope>
    <source>
        <strain evidence="4 5">NCTC10994</strain>
    </source>
</reference>
<dbReference type="UniPathway" id="UPA00148"/>
<proteinExistence type="predicted"/>
<dbReference type="PANTHER" id="PTHR36925">
    <property type="entry name" value="COBALT-PRECORRIN-6A REDUCTASE"/>
    <property type="match status" value="1"/>
</dbReference>
<evidence type="ECO:0000256" key="1">
    <source>
        <dbReference type="ARBA" id="ARBA00004953"/>
    </source>
</evidence>
<name>A0A2X4UPG1_9NOCA</name>
<dbReference type="AlphaFoldDB" id="A0A2X4UPG1"/>
<dbReference type="InterPro" id="IPR003723">
    <property type="entry name" value="Precorrin-6x_reduct"/>
</dbReference>
<gene>
    <name evidence="4" type="primary">cobK</name>
    <name evidence="4" type="ORF">NCTC10994_03349</name>
</gene>
<dbReference type="GO" id="GO:0016994">
    <property type="term" value="F:precorrin-6A reductase activity"/>
    <property type="evidence" value="ECO:0007669"/>
    <property type="project" value="UniProtKB-EC"/>
</dbReference>
<dbReference type="NCBIfam" id="TIGR00715">
    <property type="entry name" value="precor6x_red"/>
    <property type="match status" value="1"/>
</dbReference>
<keyword evidence="3 4" id="KW-0560">Oxidoreductase</keyword>
<dbReference type="KEGG" id="rcr:NCTC10994_03349"/>
<comment type="pathway">
    <text evidence="1">Cofactor biosynthesis; adenosylcobalamin biosynthesis.</text>
</comment>
<dbReference type="PROSITE" id="PS51014">
    <property type="entry name" value="COBK_CBIJ"/>
    <property type="match status" value="1"/>
</dbReference>
<organism evidence="4 5">
    <name type="scientific">Rhodococcus coprophilus</name>
    <dbReference type="NCBI Taxonomy" id="38310"/>
    <lineage>
        <taxon>Bacteria</taxon>
        <taxon>Bacillati</taxon>
        <taxon>Actinomycetota</taxon>
        <taxon>Actinomycetes</taxon>
        <taxon>Mycobacteriales</taxon>
        <taxon>Nocardiaceae</taxon>
        <taxon>Rhodococcus</taxon>
    </lineage>
</organism>
<protein>
    <submittedName>
        <fullName evidence="4">Precorrin-6A reductase</fullName>
        <ecNumber evidence="4">1.3.1.54</ecNumber>
    </submittedName>
</protein>
<dbReference type="Pfam" id="PF02571">
    <property type="entry name" value="CbiJ"/>
    <property type="match status" value="1"/>
</dbReference>
<evidence type="ECO:0000256" key="3">
    <source>
        <dbReference type="ARBA" id="ARBA00023002"/>
    </source>
</evidence>
<evidence type="ECO:0000313" key="5">
    <source>
        <dbReference type="Proteomes" id="UP000249091"/>
    </source>
</evidence>
<dbReference type="RefSeq" id="WP_072702905.1">
    <property type="nucleotide sequence ID" value="NZ_JAFBBL010000001.1"/>
</dbReference>
<accession>A0A2X4UPG1</accession>
<evidence type="ECO:0000256" key="2">
    <source>
        <dbReference type="ARBA" id="ARBA00022573"/>
    </source>
</evidence>
<dbReference type="STRING" id="1219011.GCA_001895045_03383"/>
<keyword evidence="2" id="KW-0169">Cobalamin biosynthesis</keyword>
<sequence>MTVLVLGGTGEARELAQVLCDNEVDFVSSLAGRVHNPRLPVGAVRIGGFGGVDGLEAYLRTGGVDAVVDATHPFAKGISANAADACRAARIPLLRLQRPGWSDETGGWIRVSSHEEAAQVAADGSGVFLSTGRQTLDRFVEPLRKHRVVARIVDPLDGEFPLGWTLVHARGPYTFDGECALMRKYEVDTLVTKDSGGDLTRAKLDAAAELGVRVIMVSRPAGPPGVRTVATVGEAAAWVLEPAVSRI</sequence>
<evidence type="ECO:0000313" key="4">
    <source>
        <dbReference type="EMBL" id="SQI36472.1"/>
    </source>
</evidence>
<dbReference type="EC" id="1.3.1.54" evidence="4"/>